<evidence type="ECO:0000259" key="3">
    <source>
        <dbReference type="Pfam" id="PF03795"/>
    </source>
</evidence>
<accession>A0A5B9VWI2</accession>
<dbReference type="RefSeq" id="WP_148592138.1">
    <property type="nucleotide sequence ID" value="NZ_CP042997.1"/>
</dbReference>
<dbReference type="KEGG" id="agv:OJF2_12220"/>
<dbReference type="AlphaFoldDB" id="A0A5B9VWI2"/>
<evidence type="ECO:0000256" key="2">
    <source>
        <dbReference type="SAM" id="MobiDB-lite"/>
    </source>
</evidence>
<dbReference type="PANTHER" id="PTHR35174">
    <property type="entry name" value="BLL7171 PROTEIN-RELATED"/>
    <property type="match status" value="1"/>
</dbReference>
<organism evidence="4 5">
    <name type="scientific">Aquisphaera giovannonii</name>
    <dbReference type="NCBI Taxonomy" id="406548"/>
    <lineage>
        <taxon>Bacteria</taxon>
        <taxon>Pseudomonadati</taxon>
        <taxon>Planctomycetota</taxon>
        <taxon>Planctomycetia</taxon>
        <taxon>Isosphaerales</taxon>
        <taxon>Isosphaeraceae</taxon>
        <taxon>Aquisphaera</taxon>
    </lineage>
</organism>
<dbReference type="OrthoDB" id="9795306at2"/>
<comment type="similarity">
    <text evidence="1">Belongs to the YciI family.</text>
</comment>
<dbReference type="Pfam" id="PF03795">
    <property type="entry name" value="YCII"/>
    <property type="match status" value="1"/>
</dbReference>
<dbReference type="EMBL" id="CP042997">
    <property type="protein sequence ID" value="QEH32743.1"/>
    <property type="molecule type" value="Genomic_DNA"/>
</dbReference>
<sequence length="146" mass="16091">MKVMVIVRATADSESGALPGERILREMGEFNEQLAKAGVLLAGEGLKPSSQGVRVRFSGKDRTVIDGPFAETKELIAGFWIWKVASLQEAIDWARRCPNPFDVESDLEIRPMYEPDDFAPSDPTGEVREQERRLRDEAAARAGGAS</sequence>
<name>A0A5B9VWI2_9BACT</name>
<feature type="compositionally biased region" description="Basic and acidic residues" evidence="2">
    <location>
        <begin position="125"/>
        <end position="139"/>
    </location>
</feature>
<dbReference type="InterPro" id="IPR011008">
    <property type="entry name" value="Dimeric_a/b-barrel"/>
</dbReference>
<dbReference type="Gene3D" id="3.30.70.1060">
    <property type="entry name" value="Dimeric alpha+beta barrel"/>
    <property type="match status" value="1"/>
</dbReference>
<keyword evidence="5" id="KW-1185">Reference proteome</keyword>
<reference evidence="4 5" key="1">
    <citation type="submission" date="2019-08" db="EMBL/GenBank/DDBJ databases">
        <title>Deep-cultivation of Planctomycetes and their phenomic and genomic characterization uncovers novel biology.</title>
        <authorList>
            <person name="Wiegand S."/>
            <person name="Jogler M."/>
            <person name="Boedeker C."/>
            <person name="Pinto D."/>
            <person name="Vollmers J."/>
            <person name="Rivas-Marin E."/>
            <person name="Kohn T."/>
            <person name="Peeters S.H."/>
            <person name="Heuer A."/>
            <person name="Rast P."/>
            <person name="Oberbeckmann S."/>
            <person name="Bunk B."/>
            <person name="Jeske O."/>
            <person name="Meyerdierks A."/>
            <person name="Storesund J.E."/>
            <person name="Kallscheuer N."/>
            <person name="Luecker S."/>
            <person name="Lage O.M."/>
            <person name="Pohl T."/>
            <person name="Merkel B.J."/>
            <person name="Hornburger P."/>
            <person name="Mueller R.-W."/>
            <person name="Bruemmer F."/>
            <person name="Labrenz M."/>
            <person name="Spormann A.M."/>
            <person name="Op den Camp H."/>
            <person name="Overmann J."/>
            <person name="Amann R."/>
            <person name="Jetten M.S.M."/>
            <person name="Mascher T."/>
            <person name="Medema M.H."/>
            <person name="Devos D.P."/>
            <person name="Kaster A.-K."/>
            <person name="Ovreas L."/>
            <person name="Rohde M."/>
            <person name="Galperin M.Y."/>
            <person name="Jogler C."/>
        </authorList>
    </citation>
    <scope>NUCLEOTIDE SEQUENCE [LARGE SCALE GENOMIC DNA]</scope>
    <source>
        <strain evidence="4 5">OJF2</strain>
    </source>
</reference>
<dbReference type="Proteomes" id="UP000324233">
    <property type="component" value="Chromosome"/>
</dbReference>
<gene>
    <name evidence="4" type="ORF">OJF2_12220</name>
</gene>
<evidence type="ECO:0000256" key="1">
    <source>
        <dbReference type="ARBA" id="ARBA00007689"/>
    </source>
</evidence>
<dbReference type="SUPFAM" id="SSF54909">
    <property type="entry name" value="Dimeric alpha+beta barrel"/>
    <property type="match status" value="1"/>
</dbReference>
<protein>
    <submittedName>
        <fullName evidence="4">YCII-related domain protein</fullName>
    </submittedName>
</protein>
<dbReference type="PANTHER" id="PTHR35174:SF4">
    <property type="entry name" value="BLL7163 PROTEIN"/>
    <property type="match status" value="1"/>
</dbReference>
<feature type="domain" description="YCII-related" evidence="3">
    <location>
        <begin position="1"/>
        <end position="109"/>
    </location>
</feature>
<feature type="region of interest" description="Disordered" evidence="2">
    <location>
        <begin position="112"/>
        <end position="146"/>
    </location>
</feature>
<evidence type="ECO:0000313" key="5">
    <source>
        <dbReference type="Proteomes" id="UP000324233"/>
    </source>
</evidence>
<evidence type="ECO:0000313" key="4">
    <source>
        <dbReference type="EMBL" id="QEH32743.1"/>
    </source>
</evidence>
<proteinExistence type="inferred from homology"/>
<dbReference type="InterPro" id="IPR005545">
    <property type="entry name" value="YCII"/>
</dbReference>